<dbReference type="Proteomes" id="UP001566132">
    <property type="component" value="Unassembled WGS sequence"/>
</dbReference>
<reference evidence="2 3" key="1">
    <citation type="submission" date="2024-05" db="EMBL/GenBank/DDBJ databases">
        <title>Genetic variation in Jamaican populations of the coffee berry borer (Hypothenemus hampei).</title>
        <authorList>
            <person name="Errbii M."/>
            <person name="Myrie A."/>
        </authorList>
    </citation>
    <scope>NUCLEOTIDE SEQUENCE [LARGE SCALE GENOMIC DNA]</scope>
    <source>
        <strain evidence="2">JA-Hopewell-2020-01-JO</strain>
        <tissue evidence="2">Whole body</tissue>
    </source>
</reference>
<protein>
    <submittedName>
        <fullName evidence="2">Uncharacterized protein</fullName>
    </submittedName>
</protein>
<sequence length="107" mass="12278">MHRHNRPPFIKISNPHVHQLDDCRSGIPSTRKPSDESLEESEQVQPDSRDIEIQNPTEHQEPDQINFDIFGSKAEENMELGPPINEEIASRWNLVLTNGLSEAQRDL</sequence>
<name>A0ABD1FA04_HYPHA</name>
<keyword evidence="3" id="KW-1185">Reference proteome</keyword>
<dbReference type="EMBL" id="JBDJPC010000001">
    <property type="protein sequence ID" value="KAL1516105.1"/>
    <property type="molecule type" value="Genomic_DNA"/>
</dbReference>
<evidence type="ECO:0000313" key="3">
    <source>
        <dbReference type="Proteomes" id="UP001566132"/>
    </source>
</evidence>
<comment type="caution">
    <text evidence="2">The sequence shown here is derived from an EMBL/GenBank/DDBJ whole genome shotgun (WGS) entry which is preliminary data.</text>
</comment>
<accession>A0ABD1FA04</accession>
<dbReference type="AlphaFoldDB" id="A0ABD1FA04"/>
<evidence type="ECO:0000256" key="1">
    <source>
        <dbReference type="SAM" id="MobiDB-lite"/>
    </source>
</evidence>
<gene>
    <name evidence="2" type="ORF">ABEB36_000029</name>
</gene>
<feature type="compositionally biased region" description="Basic and acidic residues" evidence="1">
    <location>
        <begin position="47"/>
        <end position="62"/>
    </location>
</feature>
<proteinExistence type="predicted"/>
<feature type="region of interest" description="Disordered" evidence="1">
    <location>
        <begin position="1"/>
        <end position="62"/>
    </location>
</feature>
<evidence type="ECO:0000313" key="2">
    <source>
        <dbReference type="EMBL" id="KAL1516105.1"/>
    </source>
</evidence>
<organism evidence="2 3">
    <name type="scientific">Hypothenemus hampei</name>
    <name type="common">Coffee berry borer</name>
    <dbReference type="NCBI Taxonomy" id="57062"/>
    <lineage>
        <taxon>Eukaryota</taxon>
        <taxon>Metazoa</taxon>
        <taxon>Ecdysozoa</taxon>
        <taxon>Arthropoda</taxon>
        <taxon>Hexapoda</taxon>
        <taxon>Insecta</taxon>
        <taxon>Pterygota</taxon>
        <taxon>Neoptera</taxon>
        <taxon>Endopterygota</taxon>
        <taxon>Coleoptera</taxon>
        <taxon>Polyphaga</taxon>
        <taxon>Cucujiformia</taxon>
        <taxon>Curculionidae</taxon>
        <taxon>Scolytinae</taxon>
        <taxon>Hypothenemus</taxon>
    </lineage>
</organism>